<proteinExistence type="predicted"/>
<sequence length="430" mass="45619">MIVASILPRSGYRLIGIDIRYFIPIAVVIGAAVMLDMLPQGMLGAFPLMMISGAVLNELGNRLPVVKDYLGGGPIVVIFVAAALASYQILPQQAVHSITFFMKTEGFLNFYIAALICGSILGMDRKLLLNAAIRYLPVIIGGVFCACLFTGIVGALLGYGFKEAMFYIAIPIMGGGMGAGAVPLAEIFGHALHTNSSELLSIMVPAVALGNASAIVCAGILNKLGKKYPVLSGDGKLMQGQQETSVEHKNKKGVDLEDLGRGVIFATTFYIFGTLLSRMVPLHPYALMILSVAAAKGLGIINRQYEECAAQWFQFIMKNFTAALLVGIGIAYTDFNAIVNAFSLLYVTLVVTTIVGAIIGTALVGRLMKFYMIEASLTAGLCMANMGGSGDVAVLSAANRMELMPFSQISSRIGGAFMLIATSLIIHLFA</sequence>
<dbReference type="AlphaFoldDB" id="A0A2H9TAF9"/>
<dbReference type="GO" id="GO:0016020">
    <property type="term" value="C:membrane"/>
    <property type="evidence" value="ECO:0007669"/>
    <property type="project" value="InterPro"/>
</dbReference>
<dbReference type="Pfam" id="PF03390">
    <property type="entry name" value="2HCT"/>
    <property type="match status" value="1"/>
</dbReference>
<evidence type="ECO:0000313" key="2">
    <source>
        <dbReference type="EMBL" id="PJE80203.1"/>
    </source>
</evidence>
<name>A0A2H9TAF9_9ZZZZ</name>
<dbReference type="InterPro" id="IPR004679">
    <property type="entry name" value="2-OHcarboxylate_transport"/>
</dbReference>
<dbReference type="GO" id="GO:0008514">
    <property type="term" value="F:organic anion transmembrane transporter activity"/>
    <property type="evidence" value="ECO:0007669"/>
    <property type="project" value="InterPro"/>
</dbReference>
<feature type="transmembrane region" description="Helical" evidence="1">
    <location>
        <begin position="259"/>
        <end position="276"/>
    </location>
</feature>
<comment type="caution">
    <text evidence="2">The sequence shown here is derived from an EMBL/GenBank/DDBJ whole genome shotgun (WGS) entry which is preliminary data.</text>
</comment>
<keyword evidence="1" id="KW-1133">Transmembrane helix</keyword>
<feature type="transmembrane region" description="Helical" evidence="1">
    <location>
        <begin position="313"/>
        <end position="332"/>
    </location>
</feature>
<feature type="transmembrane region" description="Helical" evidence="1">
    <location>
        <begin position="164"/>
        <end position="182"/>
    </location>
</feature>
<feature type="transmembrane region" description="Helical" evidence="1">
    <location>
        <begin position="69"/>
        <end position="87"/>
    </location>
</feature>
<keyword evidence="1" id="KW-0472">Membrane</keyword>
<feature type="transmembrane region" description="Helical" evidence="1">
    <location>
        <begin position="107"/>
        <end position="123"/>
    </location>
</feature>
<feature type="transmembrane region" description="Helical" evidence="1">
    <location>
        <begin position="135"/>
        <end position="157"/>
    </location>
</feature>
<feature type="transmembrane region" description="Helical" evidence="1">
    <location>
        <begin position="409"/>
        <end position="429"/>
    </location>
</feature>
<feature type="transmembrane region" description="Helical" evidence="1">
    <location>
        <begin position="344"/>
        <end position="365"/>
    </location>
</feature>
<organism evidence="2">
    <name type="scientific">invertebrate metagenome</name>
    <dbReference type="NCBI Taxonomy" id="1711999"/>
    <lineage>
        <taxon>unclassified sequences</taxon>
        <taxon>metagenomes</taxon>
        <taxon>organismal metagenomes</taxon>
    </lineage>
</organism>
<evidence type="ECO:0000256" key="1">
    <source>
        <dbReference type="SAM" id="Phobius"/>
    </source>
</evidence>
<dbReference type="PANTHER" id="PTHR40033:SF1">
    <property type="entry name" value="CITRATE-SODIUM SYMPORTER"/>
    <property type="match status" value="1"/>
</dbReference>
<protein>
    <submittedName>
        <fullName evidence="2">Citrate-sodium symporter</fullName>
    </submittedName>
</protein>
<keyword evidence="1" id="KW-0812">Transmembrane</keyword>
<dbReference type="PANTHER" id="PTHR40033">
    <property type="entry name" value="NA(+)-MALATE SYMPORTER"/>
    <property type="match status" value="1"/>
</dbReference>
<feature type="transmembrane region" description="Helical" evidence="1">
    <location>
        <begin position="202"/>
        <end position="221"/>
    </location>
</feature>
<accession>A0A2H9TAF9</accession>
<feature type="transmembrane region" description="Helical" evidence="1">
    <location>
        <begin position="21"/>
        <end position="49"/>
    </location>
</feature>
<feature type="transmembrane region" description="Helical" evidence="1">
    <location>
        <begin position="282"/>
        <end position="301"/>
    </location>
</feature>
<gene>
    <name evidence="2" type="primary">citS</name>
    <name evidence="2" type="ORF">CI610_00816</name>
</gene>
<dbReference type="EMBL" id="NSIT01000027">
    <property type="protein sequence ID" value="PJE80203.1"/>
    <property type="molecule type" value="Genomic_DNA"/>
</dbReference>
<dbReference type="PIRSF" id="PIRSF005348">
    <property type="entry name" value="YxkH"/>
    <property type="match status" value="1"/>
</dbReference>
<reference evidence="2" key="1">
    <citation type="journal article" date="2017" name="Appl. Environ. Microbiol.">
        <title>Molecular characterization of an Endozoicomonas-like organism causing infection in king scallop Pecten maximus L.</title>
        <authorList>
            <person name="Cano I."/>
            <person name="van Aerle R."/>
            <person name="Ross S."/>
            <person name="Verner-Jeffreys D.W."/>
            <person name="Paley R.K."/>
            <person name="Rimmer G."/>
            <person name="Ryder D."/>
            <person name="Hooper P."/>
            <person name="Stone D."/>
            <person name="Feist S.W."/>
        </authorList>
    </citation>
    <scope>NUCLEOTIDE SEQUENCE</scope>
</reference>